<dbReference type="EMBL" id="KY523104">
    <property type="protein sequence ID" value="QKU35525.1"/>
    <property type="molecule type" value="Genomic_DNA"/>
</dbReference>
<dbReference type="KEGG" id="vg:80518955"/>
<evidence type="ECO:0000256" key="1">
    <source>
        <dbReference type="SAM" id="MobiDB-lite"/>
    </source>
</evidence>
<reference evidence="2" key="2">
    <citation type="journal article" date="2018" name="Nat. Commun.">
        <title>Tailed giant Tupanvirus possesses the most complete translational apparatus of the known virosphere.</title>
        <authorList>
            <person name="Abrahao J."/>
            <person name="Silva L."/>
            <person name="Silva L.S."/>
            <person name="Khalil J.Y.B."/>
            <person name="Rodrigues R."/>
            <person name="Arantes T."/>
            <person name="Assis F."/>
            <person name="Boratto P."/>
            <person name="Andrade M."/>
            <person name="Kroon E.G."/>
            <person name="Ribeiro B."/>
            <person name="Bergier I."/>
            <person name="Seligmann H."/>
            <person name="Ghigo E."/>
            <person name="Colson P."/>
            <person name="Levasseur A."/>
            <person name="Kroemer G."/>
            <person name="Raoult D."/>
            <person name="La Scola B."/>
        </authorList>
    </citation>
    <scope>NUCLEOTIDE SEQUENCE [LARGE SCALE GENOMIC DNA]</scope>
    <source>
        <strain evidence="2">Soda lake</strain>
    </source>
</reference>
<reference evidence="2" key="1">
    <citation type="submission" date="2017-01" db="EMBL/GenBank/DDBJ databases">
        <authorList>
            <person name="Assis F.L."/>
            <person name="Abrahao J.S."/>
            <person name="Silva L."/>
            <person name="Khalil J.B."/>
            <person name="Rodrigues R."/>
            <person name="Silva L.S."/>
            <person name="Arantes T."/>
            <person name="Boratto P."/>
            <person name="Andrade M."/>
            <person name="Kroon E.G."/>
            <person name="Ribeiro B."/>
            <person name="Bergier I."/>
            <person name="Seligmann H."/>
            <person name="Ghigo E."/>
            <person name="Colson P."/>
            <person name="Levasseur A."/>
            <person name="Raoult D."/>
            <person name="Scola B.L."/>
        </authorList>
    </citation>
    <scope>NUCLEOTIDE SEQUENCE</scope>
    <source>
        <strain evidence="2">Soda lake</strain>
    </source>
</reference>
<proteinExistence type="predicted"/>
<sequence length="406" mass="45052">MYNNLYTKLSDQEDEWKVVPAKSKHNPKKTNHVSNKVASSKPNTAPKKPTPKASPKTVVTEKPKTICFETVDQNEFEEDIHISDEEYEEAIGFVCSKYDANPQDWWAISEAESVARDKKLIEKGLKPKFSDTLREPVIVNIPVEENPLPDEDIMQAFEPFVNPIALVREWQTDTGKWDSEVAAVMKNPFEFCKVIGQLSGSDSGADTQFARALPGKDFVADSIFTSLLSSGKINLGDDVVNIDSKKVRDIGKIVAAYNKLFPIWSFIKVDDSCTTRSKIAAPFIRAGSNGPAINCIDINLKETKANTSQGIRTMSTDFDDGFIPNLVMQFVCGNLPADVTSIVFNKTIAINGSTYYKGYRLRVLSSTTSVPTLNQCKVFIENDFIKGCSHGACDYSKCIVRISCPK</sequence>
<accession>A0A6N1NM89</accession>
<dbReference type="RefSeq" id="YP_010782191.1">
    <property type="nucleotide sequence ID" value="NC_075039.1"/>
</dbReference>
<feature type="region of interest" description="Disordered" evidence="1">
    <location>
        <begin position="17"/>
        <end position="58"/>
    </location>
</feature>
<protein>
    <submittedName>
        <fullName evidence="2">Bifunctional dihydrofolate reductase-thymidylate synthase</fullName>
    </submittedName>
</protein>
<feature type="compositionally biased region" description="Low complexity" evidence="1">
    <location>
        <begin position="38"/>
        <end position="57"/>
    </location>
</feature>
<name>A0A6N1NM89_9VIRU</name>
<feature type="compositionally biased region" description="Basic residues" evidence="1">
    <location>
        <begin position="22"/>
        <end position="31"/>
    </location>
</feature>
<organism evidence="2">
    <name type="scientific">Tupanvirus soda lake</name>
    <dbReference type="NCBI Taxonomy" id="2126985"/>
    <lineage>
        <taxon>Viruses</taxon>
        <taxon>Varidnaviria</taxon>
        <taxon>Bamfordvirae</taxon>
        <taxon>Nucleocytoviricota</taxon>
        <taxon>Megaviricetes</taxon>
        <taxon>Imitervirales</taxon>
        <taxon>Mimiviridae</taxon>
        <taxon>Megamimivirinae</taxon>
        <taxon>Tupanvirus</taxon>
        <taxon>Tupanvirus salinum</taxon>
    </lineage>
</organism>
<evidence type="ECO:0000313" key="2">
    <source>
        <dbReference type="EMBL" id="QKU35525.1"/>
    </source>
</evidence>
<dbReference type="GeneID" id="80518955"/>